<feature type="chain" id="PRO_5037726808" evidence="1">
    <location>
        <begin position="22"/>
        <end position="266"/>
    </location>
</feature>
<keyword evidence="1" id="KW-0732">Signal</keyword>
<dbReference type="GO" id="GO:0016020">
    <property type="term" value="C:membrane"/>
    <property type="evidence" value="ECO:0007669"/>
    <property type="project" value="InterPro"/>
</dbReference>
<dbReference type="Proteomes" id="UP000649753">
    <property type="component" value="Unassembled WGS sequence"/>
</dbReference>
<keyword evidence="3" id="KW-0131">Cell cycle</keyword>
<dbReference type="AlphaFoldDB" id="A0A927QWC7"/>
<dbReference type="Gene3D" id="3.30.70.3040">
    <property type="match status" value="2"/>
</dbReference>
<dbReference type="Pfam" id="PF18075">
    <property type="entry name" value="FtsX_ECD"/>
    <property type="match status" value="2"/>
</dbReference>
<feature type="domain" description="FtsX extracellular" evidence="2">
    <location>
        <begin position="32"/>
        <end position="126"/>
    </location>
</feature>
<dbReference type="PANTHER" id="PTHR47755">
    <property type="entry name" value="CELL DIVISION PROTEIN FTSX"/>
    <property type="match status" value="1"/>
</dbReference>
<sequence>MRRAASLLVLGILLTVGLAGSASPAHLVDTPIAVFLMADATEQQKQAVEARLRAVPGMADVVFESSEEAYARYMEMVKDIPDAPKDVEVDQLPESFRLILRNRAAFDRAVAGPLRAELRLLPGVDDIVYLGMPKHTSVSQCVTDLPAVPSPPGLPDTLDRLEVRVFLGANLGDAERQAIEARLRAVPGAAGVRLETREQAAERFRELFKDVPELVGLGRPELLNESFLLRLADEDALGRAADADLDTELCRLPGVDQVHIPPKRLR</sequence>
<evidence type="ECO:0000313" key="3">
    <source>
        <dbReference type="EMBL" id="MBE1486750.1"/>
    </source>
</evidence>
<reference evidence="3" key="1">
    <citation type="submission" date="2020-10" db="EMBL/GenBank/DDBJ databases">
        <title>Sequencing the genomes of 1000 actinobacteria strains.</title>
        <authorList>
            <person name="Klenk H.-P."/>
        </authorList>
    </citation>
    <scope>NUCLEOTIDE SEQUENCE</scope>
    <source>
        <strain evidence="3">DSM 46832</strain>
    </source>
</reference>
<keyword evidence="4" id="KW-1185">Reference proteome</keyword>
<dbReference type="PANTHER" id="PTHR47755:SF1">
    <property type="entry name" value="CELL DIVISION PROTEIN FTSX"/>
    <property type="match status" value="1"/>
</dbReference>
<dbReference type="InterPro" id="IPR040690">
    <property type="entry name" value="FtsX_ECD"/>
</dbReference>
<feature type="signal peptide" evidence="1">
    <location>
        <begin position="1"/>
        <end position="21"/>
    </location>
</feature>
<gene>
    <name evidence="3" type="ORF">H4W31_002388</name>
</gene>
<dbReference type="RefSeq" id="WP_192766723.1">
    <property type="nucleotide sequence ID" value="NZ_JADBEB010000001.1"/>
</dbReference>
<evidence type="ECO:0000313" key="4">
    <source>
        <dbReference type="Proteomes" id="UP000649753"/>
    </source>
</evidence>
<name>A0A927QWC7_9ACTN</name>
<protein>
    <submittedName>
        <fullName evidence="3">Cell division protein FtsX</fullName>
    </submittedName>
</protein>
<evidence type="ECO:0000256" key="1">
    <source>
        <dbReference type="SAM" id="SignalP"/>
    </source>
</evidence>
<comment type="caution">
    <text evidence="3">The sequence shown here is derived from an EMBL/GenBank/DDBJ whole genome shotgun (WGS) entry which is preliminary data.</text>
</comment>
<accession>A0A927QWC7</accession>
<keyword evidence="3" id="KW-0132">Cell division</keyword>
<feature type="domain" description="FtsX extracellular" evidence="2">
    <location>
        <begin position="161"/>
        <end position="258"/>
    </location>
</feature>
<dbReference type="InterPro" id="IPR004513">
    <property type="entry name" value="FtsX"/>
</dbReference>
<evidence type="ECO:0000259" key="2">
    <source>
        <dbReference type="Pfam" id="PF18075"/>
    </source>
</evidence>
<dbReference type="GO" id="GO:0051301">
    <property type="term" value="P:cell division"/>
    <property type="evidence" value="ECO:0007669"/>
    <property type="project" value="UniProtKB-KW"/>
</dbReference>
<proteinExistence type="predicted"/>
<organism evidence="3 4">
    <name type="scientific">Plantactinospora soyae</name>
    <dbReference type="NCBI Taxonomy" id="1544732"/>
    <lineage>
        <taxon>Bacteria</taxon>
        <taxon>Bacillati</taxon>
        <taxon>Actinomycetota</taxon>
        <taxon>Actinomycetes</taxon>
        <taxon>Micromonosporales</taxon>
        <taxon>Micromonosporaceae</taxon>
        <taxon>Plantactinospora</taxon>
    </lineage>
</organism>
<dbReference type="EMBL" id="JADBEB010000001">
    <property type="protein sequence ID" value="MBE1486750.1"/>
    <property type="molecule type" value="Genomic_DNA"/>
</dbReference>